<feature type="coiled-coil region" evidence="1">
    <location>
        <begin position="134"/>
        <end position="161"/>
    </location>
</feature>
<evidence type="ECO:0000256" key="1">
    <source>
        <dbReference type="SAM" id="Coils"/>
    </source>
</evidence>
<gene>
    <name evidence="3" type="ORF">DGAL_LOCUS5555</name>
</gene>
<dbReference type="OrthoDB" id="6374619at2759"/>
<dbReference type="AlphaFoldDB" id="A0A8J2RMT7"/>
<protein>
    <submittedName>
        <fullName evidence="3">Uncharacterized protein</fullName>
    </submittedName>
</protein>
<keyword evidence="1" id="KW-0175">Coiled coil</keyword>
<dbReference type="Pfam" id="PF15800">
    <property type="entry name" value="CiPC"/>
    <property type="match status" value="1"/>
</dbReference>
<dbReference type="GO" id="GO:0005634">
    <property type="term" value="C:nucleus"/>
    <property type="evidence" value="ECO:0007669"/>
    <property type="project" value="TreeGrafter"/>
</dbReference>
<evidence type="ECO:0000313" key="4">
    <source>
        <dbReference type="Proteomes" id="UP000789390"/>
    </source>
</evidence>
<organism evidence="3 4">
    <name type="scientific">Daphnia galeata</name>
    <dbReference type="NCBI Taxonomy" id="27404"/>
    <lineage>
        <taxon>Eukaryota</taxon>
        <taxon>Metazoa</taxon>
        <taxon>Ecdysozoa</taxon>
        <taxon>Arthropoda</taxon>
        <taxon>Crustacea</taxon>
        <taxon>Branchiopoda</taxon>
        <taxon>Diplostraca</taxon>
        <taxon>Cladocera</taxon>
        <taxon>Anomopoda</taxon>
        <taxon>Daphniidae</taxon>
        <taxon>Daphnia</taxon>
    </lineage>
</organism>
<evidence type="ECO:0000256" key="2">
    <source>
        <dbReference type="SAM" id="MobiDB-lite"/>
    </source>
</evidence>
<evidence type="ECO:0000313" key="3">
    <source>
        <dbReference type="EMBL" id="CAH0103022.1"/>
    </source>
</evidence>
<reference evidence="3" key="1">
    <citation type="submission" date="2021-11" db="EMBL/GenBank/DDBJ databases">
        <authorList>
            <person name="Schell T."/>
        </authorList>
    </citation>
    <scope>NUCLEOTIDE SEQUENCE</scope>
    <source>
        <strain evidence="3">M5</strain>
    </source>
</reference>
<feature type="compositionally biased region" description="Low complexity" evidence="2">
    <location>
        <begin position="79"/>
        <end position="100"/>
    </location>
</feature>
<accession>A0A8J2RMT7</accession>
<feature type="region of interest" description="Disordered" evidence="2">
    <location>
        <begin position="69"/>
        <end position="111"/>
    </location>
</feature>
<sequence length="182" mass="21115">MNNNREGTESFNPNLQHDFVPENPVEQHLRYLNKRPSACNYPTGQPSTSKRFRKNTFSSSDELFEINSRSSDPYLSCPSNTSSISSNQSQIQSQQNQQQEHTIHEETANSNQQRLLRTTEMLKESGLYDVAVRTAALIRQNQQSRKDLEELKEETKLFLRDVLNNPENRQISHILNNLHQDQ</sequence>
<proteinExistence type="predicted"/>
<dbReference type="InterPro" id="IPR031602">
    <property type="entry name" value="CIPC"/>
</dbReference>
<dbReference type="PANTHER" id="PTHR34648:SF1">
    <property type="entry name" value="CLOCK-INTERACTING PACEMAKER"/>
    <property type="match status" value="1"/>
</dbReference>
<name>A0A8J2RMT7_9CRUS</name>
<dbReference type="GO" id="GO:0045892">
    <property type="term" value="P:negative regulation of DNA-templated transcription"/>
    <property type="evidence" value="ECO:0007669"/>
    <property type="project" value="InterPro"/>
</dbReference>
<dbReference type="EMBL" id="CAKKLH010000101">
    <property type="protein sequence ID" value="CAH0103022.1"/>
    <property type="molecule type" value="Genomic_DNA"/>
</dbReference>
<dbReference type="GO" id="GO:0042754">
    <property type="term" value="P:negative regulation of circadian rhythm"/>
    <property type="evidence" value="ECO:0007669"/>
    <property type="project" value="InterPro"/>
</dbReference>
<comment type="caution">
    <text evidence="3">The sequence shown here is derived from an EMBL/GenBank/DDBJ whole genome shotgun (WGS) entry which is preliminary data.</text>
</comment>
<dbReference type="Proteomes" id="UP000789390">
    <property type="component" value="Unassembled WGS sequence"/>
</dbReference>
<keyword evidence="4" id="KW-1185">Reference proteome</keyword>
<dbReference type="PANTHER" id="PTHR34648">
    <property type="entry name" value="CLOCK-INTERACTING PACEMAKER"/>
    <property type="match status" value="1"/>
</dbReference>